<dbReference type="PANTHER" id="PTHR22960:SF0">
    <property type="entry name" value="MOLYBDENUM COFACTOR BIOSYNTHESIS PROTEIN 1"/>
    <property type="match status" value="1"/>
</dbReference>
<evidence type="ECO:0000256" key="6">
    <source>
        <dbReference type="ARBA" id="ARBA00055087"/>
    </source>
</evidence>
<dbReference type="InterPro" id="IPR036522">
    <property type="entry name" value="MoaC_sf"/>
</dbReference>
<proteinExistence type="predicted"/>
<dbReference type="InterPro" id="IPR023045">
    <property type="entry name" value="MoaC"/>
</dbReference>
<accession>A0A517YSV9</accession>
<dbReference type="GO" id="GO:0006777">
    <property type="term" value="P:Mo-molybdopterin cofactor biosynthetic process"/>
    <property type="evidence" value="ECO:0007669"/>
    <property type="project" value="UniProtKB-KW"/>
</dbReference>
<comment type="pathway">
    <text evidence="2">Cofactor biosynthesis; molybdopterin biosynthesis.</text>
</comment>
<name>A0A517YSV9_9BACT</name>
<protein>
    <recommendedName>
        <fullName evidence="3">cyclic pyranopterin monophosphate synthase</fullName>
        <ecNumber evidence="3">4.6.1.17</ecNumber>
    </recommendedName>
</protein>
<dbReference type="AlphaFoldDB" id="A0A517YSV9"/>
<dbReference type="PANTHER" id="PTHR22960">
    <property type="entry name" value="MOLYBDOPTERIN COFACTOR SYNTHESIS PROTEIN A"/>
    <property type="match status" value="1"/>
</dbReference>
<evidence type="ECO:0000256" key="1">
    <source>
        <dbReference type="ARBA" id="ARBA00001637"/>
    </source>
</evidence>
<dbReference type="EMBL" id="CP036425">
    <property type="protein sequence ID" value="QDU33242.1"/>
    <property type="molecule type" value="Genomic_DNA"/>
</dbReference>
<dbReference type="InterPro" id="IPR047594">
    <property type="entry name" value="MoaC_bact/euk"/>
</dbReference>
<evidence type="ECO:0000313" key="9">
    <source>
        <dbReference type="Proteomes" id="UP000317369"/>
    </source>
</evidence>
<evidence type="ECO:0000256" key="2">
    <source>
        <dbReference type="ARBA" id="ARBA00005046"/>
    </source>
</evidence>
<dbReference type="KEGG" id="pcor:KS4_12870"/>
<dbReference type="Gene3D" id="3.30.70.640">
    <property type="entry name" value="Molybdopterin cofactor biosynthesis C (MoaC) domain"/>
    <property type="match status" value="1"/>
</dbReference>
<keyword evidence="5" id="KW-0456">Lyase</keyword>
<evidence type="ECO:0000256" key="3">
    <source>
        <dbReference type="ARBA" id="ARBA00012575"/>
    </source>
</evidence>
<evidence type="ECO:0000256" key="4">
    <source>
        <dbReference type="ARBA" id="ARBA00023150"/>
    </source>
</evidence>
<dbReference type="CDD" id="cd01420">
    <property type="entry name" value="MoaC_PE"/>
    <property type="match status" value="1"/>
</dbReference>
<dbReference type="GO" id="GO:0061798">
    <property type="term" value="F:GTP 3',8'-cyclase activity"/>
    <property type="evidence" value="ECO:0007669"/>
    <property type="project" value="TreeGrafter"/>
</dbReference>
<keyword evidence="9" id="KW-1185">Reference proteome</keyword>
<dbReference type="InterPro" id="IPR002820">
    <property type="entry name" value="Mopterin_CF_biosynth-C_dom"/>
</dbReference>
<dbReference type="NCBIfam" id="TIGR00581">
    <property type="entry name" value="moaC"/>
    <property type="match status" value="1"/>
</dbReference>
<comment type="catalytic activity">
    <reaction evidence="1">
        <text>(8S)-3',8-cyclo-7,8-dihydroguanosine 5'-triphosphate = cyclic pyranopterin phosphate + diphosphate</text>
        <dbReference type="Rhea" id="RHEA:49580"/>
        <dbReference type="ChEBI" id="CHEBI:33019"/>
        <dbReference type="ChEBI" id="CHEBI:59648"/>
        <dbReference type="ChEBI" id="CHEBI:131766"/>
        <dbReference type="EC" id="4.6.1.17"/>
    </reaction>
</comment>
<gene>
    <name evidence="8" type="primary">moaC</name>
    <name evidence="8" type="ORF">KS4_12870</name>
</gene>
<dbReference type="Pfam" id="PF01967">
    <property type="entry name" value="MoaC"/>
    <property type="match status" value="1"/>
</dbReference>
<feature type="domain" description="Molybdopterin cofactor biosynthesis C (MoaC)" evidence="7">
    <location>
        <begin position="1"/>
        <end position="134"/>
    </location>
</feature>
<dbReference type="GO" id="GO:0061799">
    <property type="term" value="F:cyclic pyranopterin monophosphate synthase activity"/>
    <property type="evidence" value="ECO:0007669"/>
    <property type="project" value="UniProtKB-EC"/>
</dbReference>
<reference evidence="8 9" key="1">
    <citation type="submission" date="2019-02" db="EMBL/GenBank/DDBJ databases">
        <title>Deep-cultivation of Planctomycetes and their phenomic and genomic characterization uncovers novel biology.</title>
        <authorList>
            <person name="Wiegand S."/>
            <person name="Jogler M."/>
            <person name="Boedeker C."/>
            <person name="Pinto D."/>
            <person name="Vollmers J."/>
            <person name="Rivas-Marin E."/>
            <person name="Kohn T."/>
            <person name="Peeters S.H."/>
            <person name="Heuer A."/>
            <person name="Rast P."/>
            <person name="Oberbeckmann S."/>
            <person name="Bunk B."/>
            <person name="Jeske O."/>
            <person name="Meyerdierks A."/>
            <person name="Storesund J.E."/>
            <person name="Kallscheuer N."/>
            <person name="Luecker S."/>
            <person name="Lage O.M."/>
            <person name="Pohl T."/>
            <person name="Merkel B.J."/>
            <person name="Hornburger P."/>
            <person name="Mueller R.-W."/>
            <person name="Bruemmer F."/>
            <person name="Labrenz M."/>
            <person name="Spormann A.M."/>
            <person name="Op den Camp H."/>
            <person name="Overmann J."/>
            <person name="Amann R."/>
            <person name="Jetten M.S.M."/>
            <person name="Mascher T."/>
            <person name="Medema M.H."/>
            <person name="Devos D.P."/>
            <person name="Kaster A.-K."/>
            <person name="Ovreas L."/>
            <person name="Rohde M."/>
            <person name="Galperin M.Y."/>
            <person name="Jogler C."/>
        </authorList>
    </citation>
    <scope>NUCLEOTIDE SEQUENCE [LARGE SCALE GENOMIC DNA]</scope>
    <source>
        <strain evidence="8 9">KS4</strain>
    </source>
</reference>
<dbReference type="InterPro" id="IPR050105">
    <property type="entry name" value="MoCo_biosynth_MoaA/MoaC"/>
</dbReference>
<sequence>MVDVGGKEVNEREAVAYGEVKCGRAYLDAVKEGSVKKGHVVEVARLAGMMGAKETGRLVPLCHVLPLDCVEVTIEILDDRFSITAKAKACAKTGVEMEAMTAVMIAGLTIYDMGKAIDREMVIGEVKLLEKRGGKSGEYLREDK</sequence>
<dbReference type="EC" id="4.6.1.17" evidence="3"/>
<keyword evidence="4" id="KW-0501">Molybdenum cofactor biosynthesis</keyword>
<dbReference type="NCBIfam" id="NF006870">
    <property type="entry name" value="PRK09364.1"/>
    <property type="match status" value="1"/>
</dbReference>
<dbReference type="SUPFAM" id="SSF55040">
    <property type="entry name" value="Molybdenum cofactor biosynthesis protein C, MoaC"/>
    <property type="match status" value="1"/>
</dbReference>
<evidence type="ECO:0000313" key="8">
    <source>
        <dbReference type="EMBL" id="QDU33242.1"/>
    </source>
</evidence>
<dbReference type="UniPathway" id="UPA00344"/>
<comment type="function">
    <text evidence="6">Catalyzes the conversion of (8S)-3',8-cyclo-7,8-dihydroguanosine 5'-triphosphate to cyclic pyranopterin monophosphate (cPMP).</text>
</comment>
<evidence type="ECO:0000259" key="7">
    <source>
        <dbReference type="Pfam" id="PF01967"/>
    </source>
</evidence>
<organism evidence="8 9">
    <name type="scientific">Poriferisphaera corsica</name>
    <dbReference type="NCBI Taxonomy" id="2528020"/>
    <lineage>
        <taxon>Bacteria</taxon>
        <taxon>Pseudomonadati</taxon>
        <taxon>Planctomycetota</taxon>
        <taxon>Phycisphaerae</taxon>
        <taxon>Phycisphaerales</taxon>
        <taxon>Phycisphaeraceae</taxon>
        <taxon>Poriferisphaera</taxon>
    </lineage>
</organism>
<dbReference type="Proteomes" id="UP000317369">
    <property type="component" value="Chromosome"/>
</dbReference>
<evidence type="ECO:0000256" key="5">
    <source>
        <dbReference type="ARBA" id="ARBA00023239"/>
    </source>
</evidence>